<feature type="compositionally biased region" description="Basic and acidic residues" evidence="1">
    <location>
        <begin position="223"/>
        <end position="241"/>
    </location>
</feature>
<organism evidence="2 3">
    <name type="scientific">Stylosanthes scabra</name>
    <dbReference type="NCBI Taxonomy" id="79078"/>
    <lineage>
        <taxon>Eukaryota</taxon>
        <taxon>Viridiplantae</taxon>
        <taxon>Streptophyta</taxon>
        <taxon>Embryophyta</taxon>
        <taxon>Tracheophyta</taxon>
        <taxon>Spermatophyta</taxon>
        <taxon>Magnoliopsida</taxon>
        <taxon>eudicotyledons</taxon>
        <taxon>Gunneridae</taxon>
        <taxon>Pentapetalae</taxon>
        <taxon>rosids</taxon>
        <taxon>fabids</taxon>
        <taxon>Fabales</taxon>
        <taxon>Fabaceae</taxon>
        <taxon>Papilionoideae</taxon>
        <taxon>50 kb inversion clade</taxon>
        <taxon>dalbergioids sensu lato</taxon>
        <taxon>Dalbergieae</taxon>
        <taxon>Pterocarpus clade</taxon>
        <taxon>Stylosanthes</taxon>
    </lineage>
</organism>
<reference evidence="2 3" key="1">
    <citation type="journal article" date="2023" name="Plants (Basel)">
        <title>Bridging the Gap: Combining Genomics and Transcriptomics Approaches to Understand Stylosanthes scabra, an Orphan Legume from the Brazilian Caatinga.</title>
        <authorList>
            <person name="Ferreira-Neto J.R.C."/>
            <person name="da Silva M.D."/>
            <person name="Binneck E."/>
            <person name="de Melo N.F."/>
            <person name="da Silva R.H."/>
            <person name="de Melo A.L.T.M."/>
            <person name="Pandolfi V."/>
            <person name="Bustamante F.O."/>
            <person name="Brasileiro-Vidal A.C."/>
            <person name="Benko-Iseppon A.M."/>
        </authorList>
    </citation>
    <scope>NUCLEOTIDE SEQUENCE [LARGE SCALE GENOMIC DNA]</scope>
    <source>
        <tissue evidence="2">Leaves</tissue>
    </source>
</reference>
<protein>
    <submittedName>
        <fullName evidence="2">Uncharacterized protein</fullName>
    </submittedName>
</protein>
<evidence type="ECO:0000313" key="2">
    <source>
        <dbReference type="EMBL" id="MED6119404.1"/>
    </source>
</evidence>
<sequence>MKQQEEPTSSLPRPPLVNRPLNINKNFNDPVSGGWCKDRVSSAKPLMENNFLKPLLPFSTMENSINCIDHAEKENNPAIAGNLLLPKRPGRASICTMTQRVPSAIAARRNSLIPLPSIRSLTQFQSPLLPIAPNQATDHKDVNRELDSKFVQAAQSQCESPKEVRNGVKKIGSILRRSIRKKIQVKSPQMRRVGVNVGMEKVRVSIGSRGRLGQRVQGLSARRGKEIQQKNSHKEKERGWI</sequence>
<evidence type="ECO:0000256" key="1">
    <source>
        <dbReference type="SAM" id="MobiDB-lite"/>
    </source>
</evidence>
<name>A0ABU6R6Z4_9FABA</name>
<gene>
    <name evidence="2" type="ORF">PIB30_011469</name>
</gene>
<accession>A0ABU6R6Z4</accession>
<feature type="compositionally biased region" description="Polar residues" evidence="1">
    <location>
        <begin position="1"/>
        <end position="10"/>
    </location>
</feature>
<feature type="region of interest" description="Disordered" evidence="1">
    <location>
        <begin position="1"/>
        <end position="21"/>
    </location>
</feature>
<comment type="caution">
    <text evidence="2">The sequence shown here is derived from an EMBL/GenBank/DDBJ whole genome shotgun (WGS) entry which is preliminary data.</text>
</comment>
<evidence type="ECO:0000313" key="3">
    <source>
        <dbReference type="Proteomes" id="UP001341840"/>
    </source>
</evidence>
<feature type="region of interest" description="Disordered" evidence="1">
    <location>
        <begin position="213"/>
        <end position="241"/>
    </location>
</feature>
<dbReference type="Proteomes" id="UP001341840">
    <property type="component" value="Unassembled WGS sequence"/>
</dbReference>
<keyword evidence="3" id="KW-1185">Reference proteome</keyword>
<dbReference type="EMBL" id="JASCZI010030236">
    <property type="protein sequence ID" value="MED6119404.1"/>
    <property type="molecule type" value="Genomic_DNA"/>
</dbReference>
<proteinExistence type="predicted"/>